<dbReference type="Proteomes" id="UP000314294">
    <property type="component" value="Unassembled WGS sequence"/>
</dbReference>
<keyword evidence="2" id="KW-1185">Reference proteome</keyword>
<proteinExistence type="predicted"/>
<dbReference type="AlphaFoldDB" id="A0A4Z2EKC6"/>
<organism evidence="1 2">
    <name type="scientific">Liparis tanakae</name>
    <name type="common">Tanaka's snailfish</name>
    <dbReference type="NCBI Taxonomy" id="230148"/>
    <lineage>
        <taxon>Eukaryota</taxon>
        <taxon>Metazoa</taxon>
        <taxon>Chordata</taxon>
        <taxon>Craniata</taxon>
        <taxon>Vertebrata</taxon>
        <taxon>Euteleostomi</taxon>
        <taxon>Actinopterygii</taxon>
        <taxon>Neopterygii</taxon>
        <taxon>Teleostei</taxon>
        <taxon>Neoteleostei</taxon>
        <taxon>Acanthomorphata</taxon>
        <taxon>Eupercaria</taxon>
        <taxon>Perciformes</taxon>
        <taxon>Cottioidei</taxon>
        <taxon>Cottales</taxon>
        <taxon>Liparidae</taxon>
        <taxon>Liparis</taxon>
    </lineage>
</organism>
<name>A0A4Z2EKC6_9TELE</name>
<reference evidence="1 2" key="1">
    <citation type="submission" date="2019-03" db="EMBL/GenBank/DDBJ databases">
        <title>First draft genome of Liparis tanakae, snailfish: a comprehensive survey of snailfish specific genes.</title>
        <authorList>
            <person name="Kim W."/>
            <person name="Song I."/>
            <person name="Jeong J.-H."/>
            <person name="Kim D."/>
            <person name="Kim S."/>
            <person name="Ryu S."/>
            <person name="Song J.Y."/>
            <person name="Lee S.K."/>
        </authorList>
    </citation>
    <scope>NUCLEOTIDE SEQUENCE [LARGE SCALE GENOMIC DNA]</scope>
    <source>
        <tissue evidence="1">Muscle</tissue>
    </source>
</reference>
<protein>
    <submittedName>
        <fullName evidence="1">Uncharacterized protein</fullName>
    </submittedName>
</protein>
<evidence type="ECO:0000313" key="2">
    <source>
        <dbReference type="Proteomes" id="UP000314294"/>
    </source>
</evidence>
<accession>A0A4Z2EKC6</accession>
<comment type="caution">
    <text evidence="1">The sequence shown here is derived from an EMBL/GenBank/DDBJ whole genome shotgun (WGS) entry which is preliminary data.</text>
</comment>
<evidence type="ECO:0000313" key="1">
    <source>
        <dbReference type="EMBL" id="TNN29020.1"/>
    </source>
</evidence>
<gene>
    <name evidence="1" type="ORF">EYF80_060830</name>
</gene>
<sequence>MAVWCNDYGHFAPRDSCSARPRLCSTSRGAIPDRARVTGARHRRASPRVSPQLLSSPTDRFQVSRVPMFPLWVFM</sequence>
<dbReference type="EMBL" id="SRLO01006165">
    <property type="protein sequence ID" value="TNN29020.1"/>
    <property type="molecule type" value="Genomic_DNA"/>
</dbReference>